<gene>
    <name evidence="3" type="ORF">Daesc_008210</name>
</gene>
<accession>A0AAX6MBX5</accession>
<dbReference type="SMART" id="SM00886">
    <property type="entry name" value="Dabb"/>
    <property type="match status" value="1"/>
</dbReference>
<keyword evidence="4" id="KW-1185">Reference proteome</keyword>
<dbReference type="AlphaFoldDB" id="A0AAX6MBX5"/>
<evidence type="ECO:0000259" key="2">
    <source>
        <dbReference type="PROSITE" id="PS51502"/>
    </source>
</evidence>
<dbReference type="Pfam" id="PF07876">
    <property type="entry name" value="Dabb"/>
    <property type="match status" value="1"/>
</dbReference>
<dbReference type="Gene3D" id="3.30.70.100">
    <property type="match status" value="1"/>
</dbReference>
<dbReference type="InterPro" id="IPR044662">
    <property type="entry name" value="HS1/DABB1-like"/>
</dbReference>
<name>A0AAX6MBX5_9PEZI</name>
<dbReference type="Proteomes" id="UP001369815">
    <property type="component" value="Unassembled WGS sequence"/>
</dbReference>
<dbReference type="PROSITE" id="PS51502">
    <property type="entry name" value="S_R_A_B_BARREL"/>
    <property type="match status" value="1"/>
</dbReference>
<comment type="subunit">
    <text evidence="1">Homodimer.</text>
</comment>
<reference evidence="3 4" key="1">
    <citation type="journal article" date="2024" name="Front Chem Biol">
        <title>Unveiling the potential of Daldinia eschscholtzii MFLUCC 19-0629 through bioactivity and bioinformatics studies for enhanced sustainable agriculture production.</title>
        <authorList>
            <person name="Brooks S."/>
            <person name="Weaver J.A."/>
            <person name="Klomchit A."/>
            <person name="Alharthi S.A."/>
            <person name="Onlamun T."/>
            <person name="Nurani R."/>
            <person name="Vong T.K."/>
            <person name="Alberti F."/>
            <person name="Greco C."/>
        </authorList>
    </citation>
    <scope>NUCLEOTIDE SEQUENCE [LARGE SCALE GENOMIC DNA]</scope>
    <source>
        <strain evidence="3">MFLUCC 19-0629</strain>
    </source>
</reference>
<proteinExistence type="predicted"/>
<dbReference type="PANTHER" id="PTHR33178:SF10">
    <property type="entry name" value="STRESS-RESPONSE A_B BARREL DOMAIN-CONTAINING PROTEIN"/>
    <property type="match status" value="1"/>
</dbReference>
<sequence length="110" mass="12397">MPVKHLVLLQFKDGASAETVKDGTSRMLSLKEGCLHPTTQKPYIKTLTGGKDISIEGAQNGITHAFVVEFESLEDRNYYVNQDPFHAEFKSYMVPRVEKFIIVDFAEGVF</sequence>
<dbReference type="EMBL" id="JBANMG010000008">
    <property type="protein sequence ID" value="KAK6949887.1"/>
    <property type="molecule type" value="Genomic_DNA"/>
</dbReference>
<evidence type="ECO:0000313" key="4">
    <source>
        <dbReference type="Proteomes" id="UP001369815"/>
    </source>
</evidence>
<dbReference type="SUPFAM" id="SSF54909">
    <property type="entry name" value="Dimeric alpha+beta barrel"/>
    <property type="match status" value="1"/>
</dbReference>
<dbReference type="PANTHER" id="PTHR33178">
    <property type="match status" value="1"/>
</dbReference>
<evidence type="ECO:0000313" key="3">
    <source>
        <dbReference type="EMBL" id="KAK6949887.1"/>
    </source>
</evidence>
<organism evidence="3 4">
    <name type="scientific">Daldinia eschscholtzii</name>
    <dbReference type="NCBI Taxonomy" id="292717"/>
    <lineage>
        <taxon>Eukaryota</taxon>
        <taxon>Fungi</taxon>
        <taxon>Dikarya</taxon>
        <taxon>Ascomycota</taxon>
        <taxon>Pezizomycotina</taxon>
        <taxon>Sordariomycetes</taxon>
        <taxon>Xylariomycetidae</taxon>
        <taxon>Xylariales</taxon>
        <taxon>Hypoxylaceae</taxon>
        <taxon>Daldinia</taxon>
    </lineage>
</organism>
<evidence type="ECO:0000256" key="1">
    <source>
        <dbReference type="ARBA" id="ARBA00011738"/>
    </source>
</evidence>
<protein>
    <recommendedName>
        <fullName evidence="2">Stress-response A/B barrel domain-containing protein</fullName>
    </recommendedName>
</protein>
<dbReference type="InterPro" id="IPR013097">
    <property type="entry name" value="Dabb"/>
</dbReference>
<feature type="domain" description="Stress-response A/B barrel" evidence="2">
    <location>
        <begin position="3"/>
        <end position="105"/>
    </location>
</feature>
<comment type="caution">
    <text evidence="3">The sequence shown here is derived from an EMBL/GenBank/DDBJ whole genome shotgun (WGS) entry which is preliminary data.</text>
</comment>
<dbReference type="InterPro" id="IPR011008">
    <property type="entry name" value="Dimeric_a/b-barrel"/>
</dbReference>